<sequence>MTFQSPNLQSLPLLQSGFPKSAQRVCMVSCFNSAPREVEINSNESYIPRRGVNYTQVTHSMPPEKIAIFKSLDGWVEENILVGLKPVEKSWQPSDFLPDPASEGFNEEVKEIRERSKEITDEHFVALAAEMITEEALPTYQTMLNTFDGVRDETGGSLSPWAVWTRAWTAEENRHGDLLNKYLYLSGRVDMRQVEKTIQYLIGAGMDPQSENNPYLLYIYTSFQERATFISHGNSARLAKKHGDSKLAQICGTIAADEKRHETAYTKIIEKLFEIDPNSTVSALAQMMRKRITMPSHFTYDGQDNNLYQHLAAVIERLGIYTTGDYADILEYFVGRWNVEMLTGLSSEGRKAQEYVCGLAPKIRKMEERSQAKAKQASLVPFSWIFGKEI</sequence>
<proteinExistence type="predicted"/>
<reference evidence="1 2" key="1">
    <citation type="journal article" date="2021" name="Hortic Res">
        <title>High-quality reference genome and annotation aids understanding of berry development for evergreen blueberry (Vaccinium darrowii).</title>
        <authorList>
            <person name="Yu J."/>
            <person name="Hulse-Kemp A.M."/>
            <person name="Babiker E."/>
            <person name="Staton M."/>
        </authorList>
    </citation>
    <scope>NUCLEOTIDE SEQUENCE [LARGE SCALE GENOMIC DNA]</scope>
    <source>
        <strain evidence="2">cv. NJ 8807/NJ 8810</strain>
        <tissue evidence="1">Young leaf</tissue>
    </source>
</reference>
<accession>A0ACB7XAW0</accession>
<organism evidence="1 2">
    <name type="scientific">Vaccinium darrowii</name>
    <dbReference type="NCBI Taxonomy" id="229202"/>
    <lineage>
        <taxon>Eukaryota</taxon>
        <taxon>Viridiplantae</taxon>
        <taxon>Streptophyta</taxon>
        <taxon>Embryophyta</taxon>
        <taxon>Tracheophyta</taxon>
        <taxon>Spermatophyta</taxon>
        <taxon>Magnoliopsida</taxon>
        <taxon>eudicotyledons</taxon>
        <taxon>Gunneridae</taxon>
        <taxon>Pentapetalae</taxon>
        <taxon>asterids</taxon>
        <taxon>Ericales</taxon>
        <taxon>Ericaceae</taxon>
        <taxon>Vaccinioideae</taxon>
        <taxon>Vaccinieae</taxon>
        <taxon>Vaccinium</taxon>
    </lineage>
</organism>
<comment type="caution">
    <text evidence="1">The sequence shown here is derived from an EMBL/GenBank/DDBJ whole genome shotgun (WGS) entry which is preliminary data.</text>
</comment>
<protein>
    <submittedName>
        <fullName evidence="1">Uncharacterized protein</fullName>
    </submittedName>
</protein>
<dbReference type="Proteomes" id="UP000828048">
    <property type="component" value="Chromosome 6"/>
</dbReference>
<dbReference type="EMBL" id="CM037156">
    <property type="protein sequence ID" value="KAH7837859.1"/>
    <property type="molecule type" value="Genomic_DNA"/>
</dbReference>
<keyword evidence="2" id="KW-1185">Reference proteome</keyword>
<evidence type="ECO:0000313" key="2">
    <source>
        <dbReference type="Proteomes" id="UP000828048"/>
    </source>
</evidence>
<evidence type="ECO:0000313" key="1">
    <source>
        <dbReference type="EMBL" id="KAH7837859.1"/>
    </source>
</evidence>
<gene>
    <name evidence="1" type="ORF">Vadar_018907</name>
</gene>
<name>A0ACB7XAW0_9ERIC</name>